<dbReference type="AlphaFoldDB" id="A0A2M4B762"/>
<sequence length="86" mass="9545">MFNPFHRLRRSIASLSIFVCHRGVAVLLSRLFSNLRTDYLDLGGSHNLFDRAACSRSTVERECSFVRRSCVCVVGIPNCTKGLPGG</sequence>
<proteinExistence type="predicted"/>
<reference evidence="1" key="1">
    <citation type="submission" date="2018-01" db="EMBL/GenBank/DDBJ databases">
        <title>An insight into the sialome of Amazonian anophelines.</title>
        <authorList>
            <person name="Ribeiro J.M."/>
            <person name="Scarpassa V."/>
            <person name="Calvo E."/>
        </authorList>
    </citation>
    <scope>NUCLEOTIDE SEQUENCE</scope>
    <source>
        <tissue evidence="1">Salivary glands</tissue>
    </source>
</reference>
<protein>
    <submittedName>
        <fullName evidence="1">Putative secreted protein</fullName>
    </submittedName>
</protein>
<organism evidence="1">
    <name type="scientific">Anopheles triannulatus</name>
    <dbReference type="NCBI Taxonomy" id="58253"/>
    <lineage>
        <taxon>Eukaryota</taxon>
        <taxon>Metazoa</taxon>
        <taxon>Ecdysozoa</taxon>
        <taxon>Arthropoda</taxon>
        <taxon>Hexapoda</taxon>
        <taxon>Insecta</taxon>
        <taxon>Pterygota</taxon>
        <taxon>Neoptera</taxon>
        <taxon>Endopterygota</taxon>
        <taxon>Diptera</taxon>
        <taxon>Nematocera</taxon>
        <taxon>Culicoidea</taxon>
        <taxon>Culicidae</taxon>
        <taxon>Anophelinae</taxon>
        <taxon>Anopheles</taxon>
    </lineage>
</organism>
<accession>A0A2M4B762</accession>
<name>A0A2M4B762_9DIPT</name>
<evidence type="ECO:0000313" key="1">
    <source>
        <dbReference type="EMBL" id="MBW48830.1"/>
    </source>
</evidence>
<dbReference type="EMBL" id="GGFK01015509">
    <property type="protein sequence ID" value="MBW48830.1"/>
    <property type="molecule type" value="Transcribed_RNA"/>
</dbReference>